<evidence type="ECO:0000259" key="4">
    <source>
        <dbReference type="PROSITE" id="PS51764"/>
    </source>
</evidence>
<comment type="similarity">
    <text evidence="1">Belongs to the glycosyl hydrolase 26 family.</text>
</comment>
<dbReference type="EMBL" id="BRXU01000063">
    <property type="protein sequence ID" value="GLC62315.1"/>
    <property type="molecule type" value="Genomic_DNA"/>
</dbReference>
<sequence>MNTAPGASRSGEDELVTTAQLRALLEEHGWSGRFDRDEHELAEVREVRGELRRVWALERDAMVDAVNAVLDTTELAPHLARHDGKDWHLHASPSDAPLAARLRLETAFALVDVIRADETERLRECGAEDCDGVLLDLSRNRSKRFCSQRCANRTNMTAYRRRQAGDIDDRPDSAAGADRVKESSLVAVVFVAALALGGGTLAAQIASQPDEEVQAAPLPVCTVLDRSELVPRTGALYGVNLDWEDKPLADYADRLGHRPAVSVSFTGFPYDERGHEYLRMAADQVRADGRMLLLTLEPEGGLAEVTDDAVRQLTADLAAINDSGVPVVVRFAHEMNGSWYAWGQQPTAYVEAYRRVADAVHEQAPGSAMMWAPNYGGGYPFAGGQHEAAPGSADFSALDTDGDGALTMADDPYAPYYPGDDAVDWVGMSLYHWGDAHPWGENEIPEPGKFAAQLTGTYDGAGGDDSAVPDFYAEYGERRGKPVGIPETAALYNPAVGGADELAIKRAWWGQVFDESIPHDFPQLKMISWFEWDKHEVEIDGPVDWTTTNSPAIRDAFTVDLPDWLRWGPEESCTPAGS</sequence>
<dbReference type="Pfam" id="PF02156">
    <property type="entry name" value="Glyco_hydro_26"/>
    <property type="match status" value="1"/>
</dbReference>
<dbReference type="Gene3D" id="3.20.20.80">
    <property type="entry name" value="Glycosidases"/>
    <property type="match status" value="1"/>
</dbReference>
<proteinExistence type="inferred from homology"/>
<dbReference type="PANTHER" id="PTHR40079:SF4">
    <property type="entry name" value="GH26 DOMAIN-CONTAINING PROTEIN-RELATED"/>
    <property type="match status" value="1"/>
</dbReference>
<evidence type="ECO:0000313" key="6">
    <source>
        <dbReference type="Proteomes" id="UP001165080"/>
    </source>
</evidence>
<dbReference type="SUPFAM" id="SSF51445">
    <property type="entry name" value="(Trans)glycosidases"/>
    <property type="match status" value="1"/>
</dbReference>
<dbReference type="InterPro" id="IPR023286">
    <property type="entry name" value="ABATE_dom_sf"/>
</dbReference>
<accession>A0A9W6C2K9</accession>
<dbReference type="InterPro" id="IPR010852">
    <property type="entry name" value="ABATE"/>
</dbReference>
<dbReference type="GO" id="GO:0006080">
    <property type="term" value="P:substituted mannan metabolic process"/>
    <property type="evidence" value="ECO:0007669"/>
    <property type="project" value="InterPro"/>
</dbReference>
<dbReference type="InterPro" id="IPR017853">
    <property type="entry name" value="GH"/>
</dbReference>
<dbReference type="PROSITE" id="PS51764">
    <property type="entry name" value="GH26"/>
    <property type="match status" value="1"/>
</dbReference>
<dbReference type="SUPFAM" id="SSF160904">
    <property type="entry name" value="Jann2411-like"/>
    <property type="match status" value="1"/>
</dbReference>
<protein>
    <recommendedName>
        <fullName evidence="4">GH26 domain-containing protein</fullName>
    </recommendedName>
</protein>
<evidence type="ECO:0000256" key="2">
    <source>
        <dbReference type="ARBA" id="ARBA00022801"/>
    </source>
</evidence>
<dbReference type="Pfam" id="PF07336">
    <property type="entry name" value="ABATE"/>
    <property type="match status" value="1"/>
</dbReference>
<evidence type="ECO:0000256" key="3">
    <source>
        <dbReference type="ARBA" id="ARBA00023295"/>
    </source>
</evidence>
<reference evidence="5 6" key="1">
    <citation type="journal article" date="2023" name="Commun. Biol.">
        <title>Reorganization of the ancestral sex-determining regions during the evolution of trioecy in Pleodorina starrii.</title>
        <authorList>
            <person name="Takahashi K."/>
            <person name="Suzuki S."/>
            <person name="Kawai-Toyooka H."/>
            <person name="Yamamoto K."/>
            <person name="Hamaji T."/>
            <person name="Ootsuki R."/>
            <person name="Yamaguchi H."/>
            <person name="Kawachi M."/>
            <person name="Higashiyama T."/>
            <person name="Nozaki H."/>
        </authorList>
    </citation>
    <scope>NUCLEOTIDE SEQUENCE [LARGE SCALE GENOMIC DNA]</scope>
    <source>
        <strain evidence="5 6">NIES-4479</strain>
    </source>
</reference>
<keyword evidence="6" id="KW-1185">Reference proteome</keyword>
<dbReference type="InterPro" id="IPR000805">
    <property type="entry name" value="Glyco_hydro_26"/>
</dbReference>
<name>A0A9W6C2K9_9CHLO</name>
<dbReference type="PANTHER" id="PTHR40079">
    <property type="entry name" value="MANNAN ENDO-1,4-BETA-MANNOSIDASE E-RELATED"/>
    <property type="match status" value="1"/>
</dbReference>
<evidence type="ECO:0000313" key="5">
    <source>
        <dbReference type="EMBL" id="GLC62315.1"/>
    </source>
</evidence>
<dbReference type="InterPro" id="IPR021005">
    <property type="entry name" value="Znf_CGNR"/>
</dbReference>
<dbReference type="AlphaFoldDB" id="A0A9W6C2K9"/>
<dbReference type="GO" id="GO:0016985">
    <property type="term" value="F:mannan endo-1,4-beta-mannosidase activity"/>
    <property type="evidence" value="ECO:0007669"/>
    <property type="project" value="InterPro"/>
</dbReference>
<keyword evidence="2" id="KW-0378">Hydrolase</keyword>
<organism evidence="5 6">
    <name type="scientific">Pleodorina starrii</name>
    <dbReference type="NCBI Taxonomy" id="330485"/>
    <lineage>
        <taxon>Eukaryota</taxon>
        <taxon>Viridiplantae</taxon>
        <taxon>Chlorophyta</taxon>
        <taxon>core chlorophytes</taxon>
        <taxon>Chlorophyceae</taxon>
        <taxon>CS clade</taxon>
        <taxon>Chlamydomonadales</taxon>
        <taxon>Volvocaceae</taxon>
        <taxon>Pleodorina</taxon>
    </lineage>
</organism>
<keyword evidence="3" id="KW-0326">Glycosidase</keyword>
<comment type="caution">
    <text evidence="5">The sequence shown here is derived from an EMBL/GenBank/DDBJ whole genome shotgun (WGS) entry which is preliminary data.</text>
</comment>
<dbReference type="Gene3D" id="1.10.3300.10">
    <property type="entry name" value="Jann2411-like domain"/>
    <property type="match status" value="1"/>
</dbReference>
<evidence type="ECO:0000256" key="1">
    <source>
        <dbReference type="ARBA" id="ARBA00007754"/>
    </source>
</evidence>
<gene>
    <name evidence="5" type="primary">PLESTB003290</name>
    <name evidence="5" type="ORF">PLESTB_001869700</name>
</gene>
<dbReference type="InterPro" id="IPR022790">
    <property type="entry name" value="GH26_dom"/>
</dbReference>
<dbReference type="Proteomes" id="UP001165080">
    <property type="component" value="Unassembled WGS sequence"/>
</dbReference>
<dbReference type="Pfam" id="PF11706">
    <property type="entry name" value="zf-CGNR"/>
    <property type="match status" value="1"/>
</dbReference>
<feature type="domain" description="GH26" evidence="4">
    <location>
        <begin position="211"/>
        <end position="557"/>
    </location>
</feature>